<evidence type="ECO:0000313" key="3">
    <source>
        <dbReference type="EnsemblPlants" id="KQL07512"/>
    </source>
</evidence>
<feature type="region of interest" description="Disordered" evidence="1">
    <location>
        <begin position="158"/>
        <end position="194"/>
    </location>
</feature>
<name>K3XII3_SETIT</name>
<dbReference type="EnsemblPlants" id="KQL07512">
    <property type="protein sequence ID" value="KQL07512"/>
    <property type="gene ID" value="SETIT_001705mg"/>
</dbReference>
<proteinExistence type="predicted"/>
<feature type="region of interest" description="Disordered" evidence="1">
    <location>
        <begin position="305"/>
        <end position="349"/>
    </location>
</feature>
<dbReference type="HOGENOM" id="CLU_685870_0_0_1"/>
<dbReference type="Gramene" id="KQL07512">
    <property type="protein sequence ID" value="KQL07512"/>
    <property type="gene ID" value="SETIT_001705mg"/>
</dbReference>
<evidence type="ECO:0000256" key="2">
    <source>
        <dbReference type="SAM" id="Phobius"/>
    </source>
</evidence>
<organism evidence="3 4">
    <name type="scientific">Setaria italica</name>
    <name type="common">Foxtail millet</name>
    <name type="synonym">Panicum italicum</name>
    <dbReference type="NCBI Taxonomy" id="4555"/>
    <lineage>
        <taxon>Eukaryota</taxon>
        <taxon>Viridiplantae</taxon>
        <taxon>Streptophyta</taxon>
        <taxon>Embryophyta</taxon>
        <taxon>Tracheophyta</taxon>
        <taxon>Spermatophyta</taxon>
        <taxon>Magnoliopsida</taxon>
        <taxon>Liliopsida</taxon>
        <taxon>Poales</taxon>
        <taxon>Poaceae</taxon>
        <taxon>PACMAD clade</taxon>
        <taxon>Panicoideae</taxon>
        <taxon>Panicodae</taxon>
        <taxon>Paniceae</taxon>
        <taxon>Cenchrinae</taxon>
        <taxon>Setaria</taxon>
    </lineage>
</organism>
<reference evidence="4" key="1">
    <citation type="journal article" date="2012" name="Nat. Biotechnol.">
        <title>Reference genome sequence of the model plant Setaria.</title>
        <authorList>
            <person name="Bennetzen J.L."/>
            <person name="Schmutz J."/>
            <person name="Wang H."/>
            <person name="Percifield R."/>
            <person name="Hawkins J."/>
            <person name="Pontaroli A.C."/>
            <person name="Estep M."/>
            <person name="Feng L."/>
            <person name="Vaughn J.N."/>
            <person name="Grimwood J."/>
            <person name="Jenkins J."/>
            <person name="Barry K."/>
            <person name="Lindquist E."/>
            <person name="Hellsten U."/>
            <person name="Deshpande S."/>
            <person name="Wang X."/>
            <person name="Wu X."/>
            <person name="Mitros T."/>
            <person name="Triplett J."/>
            <person name="Yang X."/>
            <person name="Ye C.Y."/>
            <person name="Mauro-Herrera M."/>
            <person name="Wang L."/>
            <person name="Li P."/>
            <person name="Sharma M."/>
            <person name="Sharma R."/>
            <person name="Ronald P.C."/>
            <person name="Panaud O."/>
            <person name="Kellogg E.A."/>
            <person name="Brutnell T.P."/>
            <person name="Doust A.N."/>
            <person name="Tuskan G.A."/>
            <person name="Rokhsar D."/>
            <person name="Devos K.M."/>
        </authorList>
    </citation>
    <scope>NUCLEOTIDE SEQUENCE [LARGE SCALE GENOMIC DNA]</scope>
    <source>
        <strain evidence="4">cv. Yugu1</strain>
    </source>
</reference>
<keyword evidence="2" id="KW-1133">Transmembrane helix</keyword>
<dbReference type="Proteomes" id="UP000004995">
    <property type="component" value="Unassembled WGS sequence"/>
</dbReference>
<dbReference type="AlphaFoldDB" id="K3XII3"/>
<evidence type="ECO:0000313" key="4">
    <source>
        <dbReference type="Proteomes" id="UP000004995"/>
    </source>
</evidence>
<feature type="transmembrane region" description="Helical" evidence="2">
    <location>
        <begin position="110"/>
        <end position="127"/>
    </location>
</feature>
<dbReference type="InParanoid" id="K3XII3"/>
<dbReference type="eggNOG" id="ENOG502R5T1">
    <property type="taxonomic scope" value="Eukaryota"/>
</dbReference>
<feature type="region of interest" description="Disordered" evidence="1">
    <location>
        <begin position="257"/>
        <end position="280"/>
    </location>
</feature>
<sequence length="402" mass="43233">MPFSAIISSIDSRKSRLGSRDVFTTAKLSARGGGLVRAGERGVAAGGLHFLDDAMRGVFARVLRRRADDTDRLGLSLLCSGGGGGVRWVACFRTSMCLSSSFSQPSGSLPAGLVVIGGSVFSGLLLVRRSMMISVAEDEVPRPRRVVVGRPVREPRAAVAVPRRARERPRRGPARAGRRGSGAAPRAHVPELEEPRVRDHVGQPELVPPHGWLAGCCNLTEECRMTARETASAFTVLLLFAGLLFLLACSVRGAEAQGRRWRGRGEQKWGGAREESEERRGREAPFVLALARRLPPAIPLCGVGPHTGYSRRGKATAGAQTERDGGRSGSRSGQARPKRRRKQAATPCHARTHEGIISFAGVAQSHCTVPLLRIALLIVNLKRTSSCCHAQCDYPLAIDLPM</sequence>
<feature type="transmembrane region" description="Helical" evidence="2">
    <location>
        <begin position="73"/>
        <end position="90"/>
    </location>
</feature>
<dbReference type="EMBL" id="AGNK02003345">
    <property type="status" value="NOT_ANNOTATED_CDS"/>
    <property type="molecule type" value="Genomic_DNA"/>
</dbReference>
<feature type="compositionally biased region" description="Basic and acidic residues" evidence="1">
    <location>
        <begin position="263"/>
        <end position="280"/>
    </location>
</feature>
<accession>K3XII3</accession>
<feature type="transmembrane region" description="Helical" evidence="2">
    <location>
        <begin position="234"/>
        <end position="254"/>
    </location>
</feature>
<keyword evidence="4" id="KW-1185">Reference proteome</keyword>
<feature type="compositionally biased region" description="Basic residues" evidence="1">
    <location>
        <begin position="163"/>
        <end position="178"/>
    </location>
</feature>
<evidence type="ECO:0000256" key="1">
    <source>
        <dbReference type="SAM" id="MobiDB-lite"/>
    </source>
</evidence>
<keyword evidence="2" id="KW-0812">Transmembrane</keyword>
<protein>
    <submittedName>
        <fullName evidence="3">Uncharacterized protein</fullName>
    </submittedName>
</protein>
<keyword evidence="2" id="KW-0472">Membrane</keyword>
<reference evidence="3" key="2">
    <citation type="submission" date="2018-08" db="UniProtKB">
        <authorList>
            <consortium name="EnsemblPlants"/>
        </authorList>
    </citation>
    <scope>IDENTIFICATION</scope>
    <source>
        <strain evidence="3">Yugu1</strain>
    </source>
</reference>